<feature type="domain" description="Survival protein SurE-like phosphatase/nucleotidase" evidence="2">
    <location>
        <begin position="3"/>
        <end position="223"/>
    </location>
</feature>
<feature type="compositionally biased region" description="Polar residues" evidence="1">
    <location>
        <begin position="559"/>
        <end position="569"/>
    </location>
</feature>
<protein>
    <recommendedName>
        <fullName evidence="2">Survival protein SurE-like phosphatase/nucleotidase domain-containing protein</fullName>
    </recommendedName>
</protein>
<feature type="region of interest" description="Disordered" evidence="1">
    <location>
        <begin position="534"/>
        <end position="569"/>
    </location>
</feature>
<evidence type="ECO:0000313" key="3">
    <source>
        <dbReference type="EMBL" id="KAG6113359.1"/>
    </source>
</evidence>
<dbReference type="GO" id="GO:0016787">
    <property type="term" value="F:hydrolase activity"/>
    <property type="evidence" value="ECO:0007669"/>
    <property type="project" value="InterPro"/>
</dbReference>
<evidence type="ECO:0000259" key="2">
    <source>
        <dbReference type="Pfam" id="PF01975"/>
    </source>
</evidence>
<evidence type="ECO:0000313" key="4">
    <source>
        <dbReference type="Proteomes" id="UP000732380"/>
    </source>
</evidence>
<dbReference type="PANTHER" id="PTHR47551:SF1">
    <property type="entry name" value="TUBULIN--TYROSINE LIGASE PBY1-RELATED"/>
    <property type="match status" value="1"/>
</dbReference>
<evidence type="ECO:0000256" key="1">
    <source>
        <dbReference type="SAM" id="MobiDB-lite"/>
    </source>
</evidence>
<dbReference type="Proteomes" id="UP000732380">
    <property type="component" value="Unassembled WGS sequence"/>
</dbReference>
<dbReference type="InterPro" id="IPR004344">
    <property type="entry name" value="TTL/TTLL_fam"/>
</dbReference>
<dbReference type="PANTHER" id="PTHR47551">
    <property type="entry name" value="TUBULIN--TYROSINE LIGASE PBY1-RELATED"/>
    <property type="match status" value="1"/>
</dbReference>
<dbReference type="Gene3D" id="3.30.470.20">
    <property type="entry name" value="ATP-grasp fold, B domain"/>
    <property type="match status" value="1"/>
</dbReference>
<dbReference type="Pfam" id="PF01975">
    <property type="entry name" value="SurE"/>
    <property type="match status" value="1"/>
</dbReference>
<feature type="compositionally biased region" description="Acidic residues" evidence="1">
    <location>
        <begin position="534"/>
        <end position="551"/>
    </location>
</feature>
<name>A0A9P7Q0A5_9HYPO</name>
<dbReference type="EMBL" id="SRQM01000300">
    <property type="protein sequence ID" value="KAG6113359.1"/>
    <property type="molecule type" value="Genomic_DNA"/>
</dbReference>
<dbReference type="NCBIfam" id="TIGR00087">
    <property type="entry name" value="surE"/>
    <property type="match status" value="1"/>
</dbReference>
<organism evidence="3 4">
    <name type="scientific">Claviceps humidiphila</name>
    <dbReference type="NCBI Taxonomy" id="1294629"/>
    <lineage>
        <taxon>Eukaryota</taxon>
        <taxon>Fungi</taxon>
        <taxon>Dikarya</taxon>
        <taxon>Ascomycota</taxon>
        <taxon>Pezizomycotina</taxon>
        <taxon>Sordariomycetes</taxon>
        <taxon>Hypocreomycetidae</taxon>
        <taxon>Hypocreales</taxon>
        <taxon>Clavicipitaceae</taxon>
        <taxon>Claviceps</taxon>
    </lineage>
</organism>
<accession>A0A9P7Q0A5</accession>
<dbReference type="AlphaFoldDB" id="A0A9P7Q0A5"/>
<dbReference type="PROSITE" id="PS51221">
    <property type="entry name" value="TTL"/>
    <property type="match status" value="1"/>
</dbReference>
<dbReference type="InterPro" id="IPR027746">
    <property type="entry name" value="TTL"/>
</dbReference>
<dbReference type="InterPro" id="IPR002828">
    <property type="entry name" value="SurE-like_Pase/nucleotidase"/>
</dbReference>
<dbReference type="GO" id="GO:0000932">
    <property type="term" value="C:P-body"/>
    <property type="evidence" value="ECO:0007669"/>
    <property type="project" value="TreeGrafter"/>
</dbReference>
<dbReference type="SUPFAM" id="SSF64167">
    <property type="entry name" value="SurE-like"/>
    <property type="match status" value="1"/>
</dbReference>
<dbReference type="SUPFAM" id="SSF56059">
    <property type="entry name" value="Glutathione synthetase ATP-binding domain-like"/>
    <property type="match status" value="1"/>
</dbReference>
<feature type="region of interest" description="Disordered" evidence="1">
    <location>
        <begin position="318"/>
        <end position="342"/>
    </location>
</feature>
<sequence length="783" mass="86895">MHILVTNDDGPPSPHSSPYIHCLVKHLRDAGHVVSVCVPHTQRSWIGKAHMIGQTLKPLYFTPSTNVHGPDTEGSTHHLPTTTPALLDDEWVLIDGTPASCVQIGLYHYFQHKGPIDLVVSGPNYGRNTTSVFALSSGTLGAALEAAVCRRKSIALSFAFFTRQHDPVIIEAACRHSVRVLEALYKQWPTDGSADLYSVNVPLVEGVEDHKTLWSDMLQNYWKEGSCFEEVDGGAADVDEEEERIRAGEAGNTAEPSKDGRHKLFKWAPRMVDVYESVELSGPEMDGRIVRDGNTCITPLKANFAVSHADRAGKEFALPPVVSPSAGSASSQGQAAQEEQQAPSSPVFQAIVAYDDPYVQPLIVSALNAVFPQHLVNLTTDLSSSGTPLSVSKLLSSPDAKVLQITPYESIDFEYAAAHPATCLINSYMIRKALIRKHYLSTTVDHWVAKNPASPLKTHVKRSESFEVDYAEFLDDALVEAFDLRESLDRNAELSDEEASQRQWWILKPGMSDRGQGIRLFSTMEELQDIFDGWEADRPDSDDDDEEDDAVDHERDDQPQTTSQSSGGDYITTSHLRHFVAQPYIHPPLLLAEKRKFHIRTYVLCTGSLTVHVYRHMLALFAAKPYAAPWENAHDPESFLTNTCLQKSPHEDSVQRFWSLPLPQDQLCRIFDQICRVTGEVFEAAARAMPVHFQTLPNALEVFGLDFMVDASGETWLLEVNAFPDFKQTGGGLSDVVEGFWRGVMREGVAKFFDVRVGDTGEEGQEGQEGDMVVVREVDLGRR</sequence>
<dbReference type="InterPro" id="IPR036523">
    <property type="entry name" value="SurE-like_sf"/>
</dbReference>
<gene>
    <name evidence="3" type="ORF">E4U13_003902</name>
</gene>
<keyword evidence="4" id="KW-1185">Reference proteome</keyword>
<proteinExistence type="predicted"/>
<comment type="caution">
    <text evidence="3">The sequence shown here is derived from an EMBL/GenBank/DDBJ whole genome shotgun (WGS) entry which is preliminary data.</text>
</comment>
<feature type="compositionally biased region" description="Low complexity" evidence="1">
    <location>
        <begin position="319"/>
        <end position="342"/>
    </location>
</feature>
<dbReference type="Gene3D" id="3.40.1210.10">
    <property type="entry name" value="Survival protein SurE-like phosphatase/nucleotidase"/>
    <property type="match status" value="1"/>
</dbReference>
<dbReference type="Pfam" id="PF03133">
    <property type="entry name" value="TTL"/>
    <property type="match status" value="1"/>
</dbReference>
<reference evidence="3 4" key="1">
    <citation type="journal article" date="2020" name="bioRxiv">
        <title>Whole genome comparisons of ergot fungi reveals the divergence and evolution of species within the genus Claviceps are the result of varying mechanisms driving genome evolution and host range expansion.</title>
        <authorList>
            <person name="Wyka S.A."/>
            <person name="Mondo S.J."/>
            <person name="Liu M."/>
            <person name="Dettman J."/>
            <person name="Nalam V."/>
            <person name="Broders K.D."/>
        </authorList>
    </citation>
    <scope>NUCLEOTIDE SEQUENCE [LARGE SCALE GENOMIC DNA]</scope>
    <source>
        <strain evidence="3 4">LM576</strain>
    </source>
</reference>